<evidence type="ECO:0000313" key="3">
    <source>
        <dbReference type="EMBL" id="KHS53590.1"/>
    </source>
</evidence>
<dbReference type="Gene3D" id="2.30.110.10">
    <property type="entry name" value="Electron Transport, Fmn-binding Protein, Chain A"/>
    <property type="match status" value="1"/>
</dbReference>
<dbReference type="SUPFAM" id="SSF50475">
    <property type="entry name" value="FMN-binding split barrel"/>
    <property type="match status" value="1"/>
</dbReference>
<keyword evidence="1" id="KW-0560">Oxidoreductase</keyword>
<evidence type="ECO:0000259" key="2">
    <source>
        <dbReference type="SMART" id="SM00903"/>
    </source>
</evidence>
<evidence type="ECO:0000313" key="4">
    <source>
        <dbReference type="Proteomes" id="UP000031488"/>
    </source>
</evidence>
<dbReference type="STRING" id="1703.BLSMQ_1280"/>
<dbReference type="AlphaFoldDB" id="A0A0B9AW73"/>
<reference evidence="3 4" key="1">
    <citation type="submission" date="2014-11" db="EMBL/GenBank/DDBJ databases">
        <title>Draft Genome Sequence of Brevibacterium linens AE038-8.</title>
        <authorList>
            <person name="Maizel D."/>
            <person name="Utturkar S.M."/>
            <person name="Brown S.D."/>
            <person name="Ferrero M."/>
            <person name="Rosen B.P."/>
        </authorList>
    </citation>
    <scope>NUCLEOTIDE SEQUENCE [LARGE SCALE GENOMIC DNA]</scope>
    <source>
        <strain evidence="3 4">AE038-8</strain>
    </source>
</reference>
<dbReference type="GO" id="GO:0010181">
    <property type="term" value="F:FMN binding"/>
    <property type="evidence" value="ECO:0007669"/>
    <property type="project" value="InterPro"/>
</dbReference>
<dbReference type="InterPro" id="IPR002563">
    <property type="entry name" value="Flavin_Rdtase-like_dom"/>
</dbReference>
<dbReference type="PATRIC" id="fig|1703.6.peg.548"/>
<name>A0A0B9AW73_BRELN</name>
<dbReference type="Proteomes" id="UP000031488">
    <property type="component" value="Unassembled WGS sequence"/>
</dbReference>
<evidence type="ECO:0000256" key="1">
    <source>
        <dbReference type="ARBA" id="ARBA00023002"/>
    </source>
</evidence>
<dbReference type="Pfam" id="PF01613">
    <property type="entry name" value="Flavin_Reduct"/>
    <property type="match status" value="1"/>
</dbReference>
<gene>
    <name evidence="3" type="ORF">AE0388_0665</name>
</gene>
<protein>
    <submittedName>
        <fullName evidence="3">Flavin reductase domain protein FMN-binding protein</fullName>
    </submittedName>
</protein>
<dbReference type="PANTHER" id="PTHR30466:SF1">
    <property type="entry name" value="FMN REDUCTASE (NADH) RUTF"/>
    <property type="match status" value="1"/>
</dbReference>
<feature type="domain" description="Flavin reductase like" evidence="2">
    <location>
        <begin position="20"/>
        <end position="170"/>
    </location>
</feature>
<organism evidence="3 4">
    <name type="scientific">Brevibacterium linens</name>
    <dbReference type="NCBI Taxonomy" id="1703"/>
    <lineage>
        <taxon>Bacteria</taxon>
        <taxon>Bacillati</taxon>
        <taxon>Actinomycetota</taxon>
        <taxon>Actinomycetes</taxon>
        <taxon>Micrococcales</taxon>
        <taxon>Brevibacteriaceae</taxon>
        <taxon>Brevibacterium</taxon>
    </lineage>
</organism>
<dbReference type="InterPro" id="IPR012349">
    <property type="entry name" value="Split_barrel_FMN-bd"/>
</dbReference>
<sequence length="174" mass="18783">MRVMDQAYDDSLTERYRELSDDIAAAVAVVSATRGSALHAITVDSFLDVSYDPPTMAVSVYSGSRMMETLETSSHFAISLLNSDQRDISERLGASGQPLYGSLKGIDTFPAPQAGQPVLTEAIAWFELELTQVLEVATHNIVVGEVVSMGAGVEAGTSRPLLRWRKGYGTIGKR</sequence>
<dbReference type="SMART" id="SM00903">
    <property type="entry name" value="Flavin_Reduct"/>
    <property type="match status" value="1"/>
</dbReference>
<comment type="caution">
    <text evidence="3">The sequence shown here is derived from an EMBL/GenBank/DDBJ whole genome shotgun (WGS) entry which is preliminary data.</text>
</comment>
<accession>A0A0B9AW73</accession>
<dbReference type="InterPro" id="IPR050268">
    <property type="entry name" value="NADH-dep_flavin_reductase"/>
</dbReference>
<dbReference type="PANTHER" id="PTHR30466">
    <property type="entry name" value="FLAVIN REDUCTASE"/>
    <property type="match status" value="1"/>
</dbReference>
<dbReference type="EMBL" id="JTJZ01000014">
    <property type="protein sequence ID" value="KHS53590.1"/>
    <property type="molecule type" value="Genomic_DNA"/>
</dbReference>
<dbReference type="GO" id="GO:0042602">
    <property type="term" value="F:riboflavin reductase (NADPH) activity"/>
    <property type="evidence" value="ECO:0007669"/>
    <property type="project" value="TreeGrafter"/>
</dbReference>
<keyword evidence="4" id="KW-1185">Reference proteome</keyword>
<proteinExistence type="predicted"/>